<dbReference type="PANTHER" id="PTHR34145:SF68">
    <property type="entry name" value="FBD DOMAIN-CONTAINING PROTEIN"/>
    <property type="match status" value="1"/>
</dbReference>
<evidence type="ECO:0000259" key="1">
    <source>
        <dbReference type="PROSITE" id="PS50181"/>
    </source>
</evidence>
<dbReference type="InterPro" id="IPR036047">
    <property type="entry name" value="F-box-like_dom_sf"/>
</dbReference>
<name>A0AAV2G4I6_9ROSI</name>
<proteinExistence type="predicted"/>
<dbReference type="SUPFAM" id="SSF52047">
    <property type="entry name" value="RNI-like"/>
    <property type="match status" value="1"/>
</dbReference>
<dbReference type="InterPro" id="IPR055357">
    <property type="entry name" value="LRR_At1g61320_AtMIF1"/>
</dbReference>
<dbReference type="Gene3D" id="1.20.1280.50">
    <property type="match status" value="1"/>
</dbReference>
<dbReference type="CDD" id="cd22160">
    <property type="entry name" value="F-box_AtFBL13-like"/>
    <property type="match status" value="1"/>
</dbReference>
<keyword evidence="3" id="KW-1185">Reference proteome</keyword>
<dbReference type="Proteomes" id="UP001497516">
    <property type="component" value="Chromosome 8"/>
</dbReference>
<dbReference type="PANTHER" id="PTHR34145">
    <property type="entry name" value="OS02G0105600 PROTEIN"/>
    <property type="match status" value="1"/>
</dbReference>
<dbReference type="InterPro" id="IPR032675">
    <property type="entry name" value="LRR_dom_sf"/>
</dbReference>
<evidence type="ECO:0000313" key="2">
    <source>
        <dbReference type="EMBL" id="CAL1405189.1"/>
    </source>
</evidence>
<dbReference type="AlphaFoldDB" id="A0AAV2G4I6"/>
<dbReference type="InterPro" id="IPR001810">
    <property type="entry name" value="F-box_dom"/>
</dbReference>
<dbReference type="EMBL" id="OZ034821">
    <property type="protein sequence ID" value="CAL1405189.1"/>
    <property type="molecule type" value="Genomic_DNA"/>
</dbReference>
<dbReference type="SUPFAM" id="SSF81383">
    <property type="entry name" value="F-box domain"/>
    <property type="match status" value="1"/>
</dbReference>
<dbReference type="SMART" id="SM00256">
    <property type="entry name" value="FBOX"/>
    <property type="match status" value="1"/>
</dbReference>
<dbReference type="InterPro" id="IPR053781">
    <property type="entry name" value="F-box_AtFBL13-like"/>
</dbReference>
<dbReference type="Gene3D" id="3.80.10.10">
    <property type="entry name" value="Ribonuclease Inhibitor"/>
    <property type="match status" value="1"/>
</dbReference>
<gene>
    <name evidence="2" type="ORF">LTRI10_LOCUS44990</name>
</gene>
<organism evidence="2 3">
    <name type="scientific">Linum trigynum</name>
    <dbReference type="NCBI Taxonomy" id="586398"/>
    <lineage>
        <taxon>Eukaryota</taxon>
        <taxon>Viridiplantae</taxon>
        <taxon>Streptophyta</taxon>
        <taxon>Embryophyta</taxon>
        <taxon>Tracheophyta</taxon>
        <taxon>Spermatophyta</taxon>
        <taxon>Magnoliopsida</taxon>
        <taxon>eudicotyledons</taxon>
        <taxon>Gunneridae</taxon>
        <taxon>Pentapetalae</taxon>
        <taxon>rosids</taxon>
        <taxon>fabids</taxon>
        <taxon>Malpighiales</taxon>
        <taxon>Linaceae</taxon>
        <taxon>Linum</taxon>
    </lineage>
</organism>
<dbReference type="Pfam" id="PF23622">
    <property type="entry name" value="LRR_At1g61320_AtMIF1"/>
    <property type="match status" value="1"/>
</dbReference>
<dbReference type="Pfam" id="PF00646">
    <property type="entry name" value="F-box"/>
    <property type="match status" value="1"/>
</dbReference>
<reference evidence="2 3" key="1">
    <citation type="submission" date="2024-04" db="EMBL/GenBank/DDBJ databases">
        <authorList>
            <person name="Fracassetti M."/>
        </authorList>
    </citation>
    <scope>NUCLEOTIDE SEQUENCE [LARGE SCALE GENOMIC DNA]</scope>
</reference>
<accession>A0AAV2G4I6</accession>
<feature type="domain" description="F-box" evidence="1">
    <location>
        <begin position="22"/>
        <end position="68"/>
    </location>
</feature>
<sequence>MLVGSIHEGEEQRDEVDNCECVDHTVRLPDEILFKIVSFLPFREAVRTSILSSRWIDVWKSAELVLDFDASEVVPLFKKNFPNQEHSRDALRRYVNDWVIGVVRQMWTNASKVTRVKAEFFLDEGSCKSKGDLDTLLEFAISKGVCSLELCLTGVYHPRVYDFSEECFNHMKTPAGLSNIKHLKCLRLSYVNVRGEILEHLIAHSPLLEELSVEISSPKLVKLRIVGSASSPLPLKRLELMNSNSLKWLEIDNAPHLTDFVYLQSARDLQLRVKNCVSLVDVTIYPSQLDLAFRDLSGFLGQLTSLTLVEAFIRVWRLQDLGALTNLKLLTIKDLLTRKQSIMALFGVMNPLPNLHTLRLLMRPFEDSGMGWFPQEIEVPRAVKVYHESTKVVEIIGFQGCEIECELMEHVLEFFVGLEKIVVEVDRGLTESYSDAYVRSCHHRRSIPGYKDCKHPSSADGDMVFCRYCFQVYCHGCRDELAERAVRVALEFKSRAAPTIEFVVI</sequence>
<evidence type="ECO:0000313" key="3">
    <source>
        <dbReference type="Proteomes" id="UP001497516"/>
    </source>
</evidence>
<protein>
    <recommendedName>
        <fullName evidence="1">F-box domain-containing protein</fullName>
    </recommendedName>
</protein>
<dbReference type="PROSITE" id="PS50181">
    <property type="entry name" value="FBOX"/>
    <property type="match status" value="1"/>
</dbReference>
<dbReference type="InterPro" id="IPR053772">
    <property type="entry name" value="At1g61320/At1g61330-like"/>
</dbReference>